<comment type="caution">
    <text evidence="4">The sequence shown here is derived from an EMBL/GenBank/DDBJ whole genome shotgun (WGS) entry which is preliminary data.</text>
</comment>
<dbReference type="PANTHER" id="PTHR33569:SF1">
    <property type="entry name" value="UREASE"/>
    <property type="match status" value="1"/>
</dbReference>
<keyword evidence="3" id="KW-0963">Cytoplasm</keyword>
<comment type="catalytic activity">
    <reaction evidence="2 3">
        <text>urea + 2 H2O + H(+) = hydrogencarbonate + 2 NH4(+)</text>
        <dbReference type="Rhea" id="RHEA:20557"/>
        <dbReference type="ChEBI" id="CHEBI:15377"/>
        <dbReference type="ChEBI" id="CHEBI:15378"/>
        <dbReference type="ChEBI" id="CHEBI:16199"/>
        <dbReference type="ChEBI" id="CHEBI:17544"/>
        <dbReference type="ChEBI" id="CHEBI:28938"/>
        <dbReference type="EC" id="3.5.1.5"/>
    </reaction>
</comment>
<proteinExistence type="inferred from homology"/>
<dbReference type="InterPro" id="IPR050069">
    <property type="entry name" value="Urease_subunit"/>
</dbReference>
<evidence type="ECO:0000313" key="4">
    <source>
        <dbReference type="EMBL" id="RKP51528.1"/>
    </source>
</evidence>
<evidence type="ECO:0000256" key="3">
    <source>
        <dbReference type="HAMAP-Rule" id="MF_01954"/>
    </source>
</evidence>
<protein>
    <recommendedName>
        <fullName evidence="3">Urease subunit beta</fullName>
        <ecNumber evidence="3">3.5.1.5</ecNumber>
    </recommendedName>
    <alternativeName>
        <fullName evidence="3">Urea amidohydrolase subunit beta</fullName>
    </alternativeName>
</protein>
<sequence>MIPGEYILSEGDILCNDGKATQAINVVNTGDRPIQVGSHFHFYEVNRALQFIREKAFGWHLNIPSGASVRFEPGDAKDVELVPFSGERRVYGLNNKTEGALDKGGAK</sequence>
<comment type="subunit">
    <text evidence="3">Heterotrimer of UreA (gamma), UreB (beta) and UreC (alpha) subunits. Three heterotrimers associate to form the active enzyme.</text>
</comment>
<dbReference type="CDD" id="cd00407">
    <property type="entry name" value="Urease_beta"/>
    <property type="match status" value="1"/>
</dbReference>
<dbReference type="UniPathway" id="UPA00258">
    <property type="reaction ID" value="UER00370"/>
</dbReference>
<dbReference type="HAMAP" id="MF_01954">
    <property type="entry name" value="Urease_beta"/>
    <property type="match status" value="1"/>
</dbReference>
<dbReference type="EC" id="3.5.1.5" evidence="3"/>
<dbReference type="Gene3D" id="2.10.150.10">
    <property type="entry name" value="Urease, beta subunit"/>
    <property type="match status" value="1"/>
</dbReference>
<dbReference type="Proteomes" id="UP000282076">
    <property type="component" value="Unassembled WGS sequence"/>
</dbReference>
<evidence type="ECO:0000256" key="1">
    <source>
        <dbReference type="ARBA" id="ARBA00022801"/>
    </source>
</evidence>
<dbReference type="NCBIfam" id="NF009682">
    <property type="entry name" value="PRK13203.1"/>
    <property type="match status" value="1"/>
</dbReference>
<reference evidence="4 5" key="1">
    <citation type="submission" date="2018-10" db="EMBL/GenBank/DDBJ databases">
        <title>Cohnella sp. M2MS4P-1, whole genome shotgun sequence.</title>
        <authorList>
            <person name="Tuo L."/>
        </authorList>
    </citation>
    <scope>NUCLEOTIDE SEQUENCE [LARGE SCALE GENOMIC DNA]</scope>
    <source>
        <strain evidence="4 5">M2MS4P-1</strain>
    </source>
</reference>
<dbReference type="AlphaFoldDB" id="A0A494XLM5"/>
<dbReference type="NCBIfam" id="TIGR00192">
    <property type="entry name" value="urease_beta"/>
    <property type="match status" value="1"/>
</dbReference>
<comment type="similarity">
    <text evidence="3">Belongs to the urease beta subunit family.</text>
</comment>
<dbReference type="GO" id="GO:0035550">
    <property type="term" value="C:urease complex"/>
    <property type="evidence" value="ECO:0007669"/>
    <property type="project" value="InterPro"/>
</dbReference>
<evidence type="ECO:0000313" key="5">
    <source>
        <dbReference type="Proteomes" id="UP000282076"/>
    </source>
</evidence>
<dbReference type="GO" id="GO:0009039">
    <property type="term" value="F:urease activity"/>
    <property type="evidence" value="ECO:0007669"/>
    <property type="project" value="UniProtKB-UniRule"/>
</dbReference>
<dbReference type="GO" id="GO:0043419">
    <property type="term" value="P:urea catabolic process"/>
    <property type="evidence" value="ECO:0007669"/>
    <property type="project" value="UniProtKB-UniRule"/>
</dbReference>
<dbReference type="PANTHER" id="PTHR33569">
    <property type="entry name" value="UREASE"/>
    <property type="match status" value="1"/>
</dbReference>
<dbReference type="InterPro" id="IPR002019">
    <property type="entry name" value="Urease_beta-like"/>
</dbReference>
<keyword evidence="1 3" id="KW-0378">Hydrolase</keyword>
<dbReference type="FunFam" id="2.10.150.10:FF:000001">
    <property type="entry name" value="Urease subunit beta"/>
    <property type="match status" value="1"/>
</dbReference>
<dbReference type="RefSeq" id="WP_120978227.1">
    <property type="nucleotide sequence ID" value="NZ_RBZM01000007.1"/>
</dbReference>
<dbReference type="Pfam" id="PF00699">
    <property type="entry name" value="Urease_beta"/>
    <property type="match status" value="1"/>
</dbReference>
<comment type="subcellular location">
    <subcellularLocation>
        <location evidence="3">Cytoplasm</location>
    </subcellularLocation>
</comment>
<organism evidence="4 5">
    <name type="scientific">Cohnella endophytica</name>
    <dbReference type="NCBI Taxonomy" id="2419778"/>
    <lineage>
        <taxon>Bacteria</taxon>
        <taxon>Bacillati</taxon>
        <taxon>Bacillota</taxon>
        <taxon>Bacilli</taxon>
        <taxon>Bacillales</taxon>
        <taxon>Paenibacillaceae</taxon>
        <taxon>Cohnella</taxon>
    </lineage>
</organism>
<comment type="pathway">
    <text evidence="3">Nitrogen metabolism; urea degradation; CO(2) and NH(3) from urea (urease route): step 1/1.</text>
</comment>
<keyword evidence="5" id="KW-1185">Reference proteome</keyword>
<dbReference type="InterPro" id="IPR036461">
    <property type="entry name" value="Urease_betasu_sf"/>
</dbReference>
<dbReference type="SUPFAM" id="SSF51278">
    <property type="entry name" value="Urease, beta-subunit"/>
    <property type="match status" value="1"/>
</dbReference>
<gene>
    <name evidence="3" type="primary">ureB</name>
    <name evidence="4" type="ORF">D7Z26_17220</name>
</gene>
<name>A0A494XLM5_9BACL</name>
<dbReference type="EMBL" id="RBZM01000007">
    <property type="protein sequence ID" value="RKP51528.1"/>
    <property type="molecule type" value="Genomic_DNA"/>
</dbReference>
<evidence type="ECO:0000256" key="2">
    <source>
        <dbReference type="ARBA" id="ARBA00047778"/>
    </source>
</evidence>
<dbReference type="OrthoDB" id="9797217at2"/>
<accession>A0A494XLM5</accession>